<protein>
    <submittedName>
        <fullName evidence="5">RibD family protein</fullName>
    </submittedName>
</protein>
<dbReference type="SUPFAM" id="SSF53597">
    <property type="entry name" value="Dihydrofolate reductase-like"/>
    <property type="match status" value="1"/>
</dbReference>
<keyword evidence="3" id="KW-0560">Oxidoreductase</keyword>
<keyword evidence="6" id="KW-1185">Reference proteome</keyword>
<dbReference type="Pfam" id="PF01872">
    <property type="entry name" value="RibD_C"/>
    <property type="match status" value="1"/>
</dbReference>
<evidence type="ECO:0000256" key="2">
    <source>
        <dbReference type="ARBA" id="ARBA00022857"/>
    </source>
</evidence>
<dbReference type="PANTHER" id="PTHR38011:SF7">
    <property type="entry name" value="2,5-DIAMINO-6-RIBOSYLAMINO-4(3H)-PYRIMIDINONE 5'-PHOSPHATE REDUCTASE"/>
    <property type="match status" value="1"/>
</dbReference>
<dbReference type="InterPro" id="IPR024072">
    <property type="entry name" value="DHFR-like_dom_sf"/>
</dbReference>
<dbReference type="RefSeq" id="WP_344986112.1">
    <property type="nucleotide sequence ID" value="NZ_BAAAXV010000001.1"/>
</dbReference>
<evidence type="ECO:0000256" key="3">
    <source>
        <dbReference type="ARBA" id="ARBA00023002"/>
    </source>
</evidence>
<keyword evidence="2" id="KW-0521">NADP</keyword>
<organism evidence="5 6">
    <name type="scientific">Nonomuraea helvata</name>
    <dbReference type="NCBI Taxonomy" id="37484"/>
    <lineage>
        <taxon>Bacteria</taxon>
        <taxon>Bacillati</taxon>
        <taxon>Actinomycetota</taxon>
        <taxon>Actinomycetes</taxon>
        <taxon>Streptosporangiales</taxon>
        <taxon>Streptosporangiaceae</taxon>
        <taxon>Nonomuraea</taxon>
    </lineage>
</organism>
<dbReference type="Proteomes" id="UP001589532">
    <property type="component" value="Unassembled WGS sequence"/>
</dbReference>
<dbReference type="EMBL" id="JBHMBW010000014">
    <property type="protein sequence ID" value="MFB9624884.1"/>
    <property type="molecule type" value="Genomic_DNA"/>
</dbReference>
<reference evidence="5 6" key="1">
    <citation type="submission" date="2024-09" db="EMBL/GenBank/DDBJ databases">
        <authorList>
            <person name="Sun Q."/>
            <person name="Mori K."/>
        </authorList>
    </citation>
    <scope>NUCLEOTIDE SEQUENCE [LARGE SCALE GENOMIC DNA]</scope>
    <source>
        <strain evidence="5 6">JCM 3143</strain>
    </source>
</reference>
<evidence type="ECO:0000259" key="4">
    <source>
        <dbReference type="Pfam" id="PF01872"/>
    </source>
</evidence>
<comment type="caution">
    <text evidence="5">The sequence shown here is derived from an EMBL/GenBank/DDBJ whole genome shotgun (WGS) entry which is preliminary data.</text>
</comment>
<sequence>MQQRPYVLLSCAMSVDGYIDDTTPERLLLSNAADFDRVDQVRAESDAILIGATTMRKDNPRLLVNSEERRAQRVARGLPAYPLKVTVTESGDLSPDLRFWHYGGDKVVYCPDSTVSKVRKSLDDLADVVGTGPSLDLPTMLDDLGSRGVHRLMVEGGSTIHTQFLTHGLADEIHLAIAPIFVGDSKAPRFVSDGVFPGGTAHRMKIADVQRVGDVVLIRYLPKQSSGDSTS</sequence>
<dbReference type="InterPro" id="IPR002734">
    <property type="entry name" value="RibDG_C"/>
</dbReference>
<proteinExistence type="predicted"/>
<name>A0ABV5RZN4_9ACTN</name>
<dbReference type="InterPro" id="IPR050765">
    <property type="entry name" value="Riboflavin_Biosynth_HTPR"/>
</dbReference>
<evidence type="ECO:0000256" key="1">
    <source>
        <dbReference type="ARBA" id="ARBA00005104"/>
    </source>
</evidence>
<dbReference type="PANTHER" id="PTHR38011">
    <property type="entry name" value="DIHYDROFOLATE REDUCTASE FAMILY PROTEIN (AFU_ORTHOLOGUE AFUA_8G06820)"/>
    <property type="match status" value="1"/>
</dbReference>
<evidence type="ECO:0000313" key="6">
    <source>
        <dbReference type="Proteomes" id="UP001589532"/>
    </source>
</evidence>
<accession>A0ABV5RZN4</accession>
<comment type="pathway">
    <text evidence="1">Cofactor biosynthesis; riboflavin biosynthesis.</text>
</comment>
<evidence type="ECO:0000313" key="5">
    <source>
        <dbReference type="EMBL" id="MFB9624884.1"/>
    </source>
</evidence>
<feature type="domain" description="Bacterial bifunctional deaminase-reductase C-terminal" evidence="4">
    <location>
        <begin position="5"/>
        <end position="217"/>
    </location>
</feature>
<gene>
    <name evidence="5" type="ORF">ACFFSA_17485</name>
</gene>
<dbReference type="Gene3D" id="3.40.430.10">
    <property type="entry name" value="Dihydrofolate Reductase, subunit A"/>
    <property type="match status" value="1"/>
</dbReference>